<accession>A0A397PEM1</accession>
<dbReference type="Proteomes" id="UP000266568">
    <property type="component" value="Unassembled WGS sequence"/>
</dbReference>
<keyword evidence="2" id="KW-0012">Acyltransferase</keyword>
<dbReference type="PANTHER" id="PTHR43877">
    <property type="entry name" value="AMINOALKYLPHOSPHONATE N-ACETYLTRANSFERASE-RELATED-RELATED"/>
    <property type="match status" value="1"/>
</dbReference>
<dbReference type="EMBL" id="QXDC01000003">
    <property type="protein sequence ID" value="RIA44594.1"/>
    <property type="molecule type" value="Genomic_DNA"/>
</dbReference>
<dbReference type="RefSeq" id="WP_119036227.1">
    <property type="nucleotide sequence ID" value="NZ_QXDC01000003.1"/>
</dbReference>
<comment type="caution">
    <text evidence="4">The sequence shown here is derived from an EMBL/GenBank/DDBJ whole genome shotgun (WGS) entry which is preliminary data.</text>
</comment>
<dbReference type="Gene3D" id="3.40.630.30">
    <property type="match status" value="1"/>
</dbReference>
<dbReference type="PANTHER" id="PTHR43877:SF1">
    <property type="entry name" value="ACETYLTRANSFERASE"/>
    <property type="match status" value="1"/>
</dbReference>
<dbReference type="CDD" id="cd04301">
    <property type="entry name" value="NAT_SF"/>
    <property type="match status" value="1"/>
</dbReference>
<keyword evidence="1 4" id="KW-0808">Transferase</keyword>
<evidence type="ECO:0000256" key="2">
    <source>
        <dbReference type="ARBA" id="ARBA00023315"/>
    </source>
</evidence>
<dbReference type="SUPFAM" id="SSF55729">
    <property type="entry name" value="Acyl-CoA N-acyltransferases (Nat)"/>
    <property type="match status" value="1"/>
</dbReference>
<dbReference type="InterPro" id="IPR016181">
    <property type="entry name" value="Acyl_CoA_acyltransferase"/>
</dbReference>
<sequence length="169" mass="18380">MIAYRDALPADGPELARMAARSFTETFGTLYRASDLAAFLGAAFGDEGLPSQIADPGYAIRLATEDGKIIGFAKLGPVDFPGDWPEAAISLHQLYVLGGWHGEGVGPALMDWAIAHARGAGHSDMILSVYVDNHRARRFYERYGFVEVGAYTFMVGDHADDDRIMRLAL</sequence>
<proteinExistence type="predicted"/>
<evidence type="ECO:0000313" key="5">
    <source>
        <dbReference type="Proteomes" id="UP000266568"/>
    </source>
</evidence>
<dbReference type="InterPro" id="IPR000182">
    <property type="entry name" value="GNAT_dom"/>
</dbReference>
<evidence type="ECO:0000259" key="3">
    <source>
        <dbReference type="PROSITE" id="PS51186"/>
    </source>
</evidence>
<dbReference type="GO" id="GO:0016747">
    <property type="term" value="F:acyltransferase activity, transferring groups other than amino-acyl groups"/>
    <property type="evidence" value="ECO:0007669"/>
    <property type="project" value="InterPro"/>
</dbReference>
<keyword evidence="5" id="KW-1185">Reference proteome</keyword>
<dbReference type="AlphaFoldDB" id="A0A397PEM1"/>
<dbReference type="PROSITE" id="PS51186">
    <property type="entry name" value="GNAT"/>
    <property type="match status" value="1"/>
</dbReference>
<dbReference type="OrthoDB" id="143110at2"/>
<dbReference type="Pfam" id="PF00583">
    <property type="entry name" value="Acetyltransf_1"/>
    <property type="match status" value="1"/>
</dbReference>
<name>A0A397PEM1_9SPHN</name>
<evidence type="ECO:0000313" key="4">
    <source>
        <dbReference type="EMBL" id="RIA44594.1"/>
    </source>
</evidence>
<reference evidence="4 5" key="1">
    <citation type="submission" date="2018-08" db="EMBL/GenBank/DDBJ databases">
        <title>Genomic Encyclopedia of Type Strains, Phase IV (KMG-IV): sequencing the most valuable type-strain genomes for metagenomic binning, comparative biology and taxonomic classification.</title>
        <authorList>
            <person name="Goeker M."/>
        </authorList>
    </citation>
    <scope>NUCLEOTIDE SEQUENCE [LARGE SCALE GENOMIC DNA]</scope>
    <source>
        <strain evidence="4 5">DSM 25527</strain>
    </source>
</reference>
<protein>
    <submittedName>
        <fullName evidence="4">Acetyltransferase (GNAT) family protein</fullName>
    </submittedName>
</protein>
<organism evidence="4 5">
    <name type="scientific">Hephaestia caeni</name>
    <dbReference type="NCBI Taxonomy" id="645617"/>
    <lineage>
        <taxon>Bacteria</taxon>
        <taxon>Pseudomonadati</taxon>
        <taxon>Pseudomonadota</taxon>
        <taxon>Alphaproteobacteria</taxon>
        <taxon>Sphingomonadales</taxon>
        <taxon>Sphingomonadaceae</taxon>
        <taxon>Hephaestia</taxon>
    </lineage>
</organism>
<gene>
    <name evidence="4" type="ORF">DFR49_2841</name>
</gene>
<feature type="domain" description="N-acetyltransferase" evidence="3">
    <location>
        <begin position="2"/>
        <end position="169"/>
    </location>
</feature>
<evidence type="ECO:0000256" key="1">
    <source>
        <dbReference type="ARBA" id="ARBA00022679"/>
    </source>
</evidence>
<dbReference type="InterPro" id="IPR050832">
    <property type="entry name" value="Bact_Acetyltransf"/>
</dbReference>